<evidence type="ECO:0000259" key="3">
    <source>
        <dbReference type="Pfam" id="PF10193"/>
    </source>
</evidence>
<dbReference type="InterPro" id="IPR051970">
    <property type="entry name" value="TEL2_Regulation"/>
</dbReference>
<accession>A0A9P7T284</accession>
<dbReference type="GO" id="GO:0042162">
    <property type="term" value="F:telomeric DNA binding"/>
    <property type="evidence" value="ECO:0007669"/>
    <property type="project" value="TreeGrafter"/>
</dbReference>
<evidence type="ECO:0000256" key="1">
    <source>
        <dbReference type="ARBA" id="ARBA00006133"/>
    </source>
</evidence>
<reference evidence="4" key="1">
    <citation type="journal article" date="2020" name="bioRxiv">
        <title>Whole genome comparisons of ergot fungi reveals the divergence and evolution of species within the genus Claviceps are the result of varying mechanisms driving genome evolution and host range expansion.</title>
        <authorList>
            <person name="Wyka S.A."/>
            <person name="Mondo S.J."/>
            <person name="Liu M."/>
            <person name="Dettman J."/>
            <person name="Nalam V."/>
            <person name="Broders K.D."/>
        </authorList>
    </citation>
    <scope>NUCLEOTIDE SEQUENCE</scope>
    <source>
        <strain evidence="4">CCC 602</strain>
    </source>
</reference>
<sequence>MEDLLTPVRTTYLRRKPDHEPLLARLDSSTALSTTASAIDSADHVLSVLKSQPDYDSLSAALRFLITSKHQHEPSAFNIHVPSPKSAAIVHVLVTEIVTNYWVLLQETSSSSSSSTTQEAASAAEASQSSDAGRLVECLQSVTGVNAIVGHVKALSLLESRTGKQDIKRSDVQLHLGIFLDLLATLLEGDDAIRQLWHSSTAFLTDFASKKVQTQSLFSLVASGKLLSLVAEISDVVGVDGVPLRARWLINGVDFSTWIARNVVAWAKVYSDGGFELRSCFDLFQRSLSLGYAETIVTICINDLLLSQDVQRLLFSKICLHQPQVSKKVINMLLACLSQKFLNHLELQDVAPNETVSAVAGIINDVVQNDQTRVSHLVTWCCSTSGAGLGHSIGIRRAVVALLAKDKETITLILEKSVNQFGDQLYIKHTAIMQQQVHTEILLLAAGYVARLSPLKLNMLLRSGTYLRAISNRIASTHARARFLGLCVGEALSLLQDSSAKKLDFHMDETDTEEAQWLKSLTKVTDSIGPAEPILLSAPTSAAANTQTSPPWSQSQPKPKAKAQPKPKSKSMPVSQPAPRPIVEEVDSSDDSSDDDHLQPMPNQGSDAEDSDDDPTLVRRNKPKPPVYIRDLILFLRDSESYDKQELGIKTAPNLIRRKANYGAEVSSHAEELARLLVGLQDKFEVDDFENLRLQSMIALVVAQPKSMAPWFARTFFEGDYSLSQRTSVLVTLGLSARELAGLETSEYQSSSTFASKRLPAKMEQLYLEQSQQAQSPYPSLSLSLSLSSSSPPPPPPSPLKALPPNALDQITTSLTSSFLDPLAAQAADATTGPDALKLQTVTERYKSLSKSRNPKPRVRAIPNTTAALLSTFFFSPLTAHLQFALRSSKPVILNPAVLGLYLQTIAIIVNAAGPSTLALPQMTSELWSLLLRIRTHVNGDVSATRAWLVALSVLLEVNADSMRRLCEEQSREVLESREWVSGVFERTRGEDGGGEENDVKMLAAGVLIKLGHVIETYQALLMGDMVGMVGF</sequence>
<comment type="caution">
    <text evidence="4">The sequence shown here is derived from an EMBL/GenBank/DDBJ whole genome shotgun (WGS) entry which is preliminary data.</text>
</comment>
<dbReference type="Proteomes" id="UP000748025">
    <property type="component" value="Unassembled WGS sequence"/>
</dbReference>
<dbReference type="InterPro" id="IPR038528">
    <property type="entry name" value="TEL2_C_sf"/>
</dbReference>
<evidence type="ECO:0000256" key="2">
    <source>
        <dbReference type="SAM" id="MobiDB-lite"/>
    </source>
</evidence>
<comment type="similarity">
    <text evidence="1">Belongs to the TEL2 family.</text>
</comment>
<dbReference type="PANTHER" id="PTHR15830:SF10">
    <property type="entry name" value="TELOMERE LENGTH REGULATION PROTEIN TEL2 HOMOLOG"/>
    <property type="match status" value="1"/>
</dbReference>
<dbReference type="AlphaFoldDB" id="A0A9P7T284"/>
<evidence type="ECO:0000313" key="5">
    <source>
        <dbReference type="Proteomes" id="UP000748025"/>
    </source>
</evidence>
<keyword evidence="5" id="KW-1185">Reference proteome</keyword>
<evidence type="ECO:0000313" key="4">
    <source>
        <dbReference type="EMBL" id="KAG6014577.1"/>
    </source>
</evidence>
<dbReference type="GO" id="GO:0005829">
    <property type="term" value="C:cytosol"/>
    <property type="evidence" value="ECO:0007669"/>
    <property type="project" value="TreeGrafter"/>
</dbReference>
<dbReference type="Gene3D" id="1.25.40.720">
    <property type="entry name" value="Telomere length regulation protein 2, C-terminal domain"/>
    <property type="match status" value="2"/>
</dbReference>
<protein>
    <recommendedName>
        <fullName evidence="3">Telomere length regulation protein conserved domain-containing protein</fullName>
    </recommendedName>
</protein>
<dbReference type="PANTHER" id="PTHR15830">
    <property type="entry name" value="TELOMERE LENGTH REGULATION PROTEIN TEL2 FAMILY MEMBER"/>
    <property type="match status" value="1"/>
</dbReference>
<gene>
    <name evidence="4" type="ORF">E4U43_006392</name>
</gene>
<dbReference type="InterPro" id="IPR019337">
    <property type="entry name" value="Telomere_length_regulation_dom"/>
</dbReference>
<feature type="domain" description="Telomere length regulation protein conserved" evidence="3">
    <location>
        <begin position="626"/>
        <end position="737"/>
    </location>
</feature>
<feature type="region of interest" description="Disordered" evidence="2">
    <location>
        <begin position="780"/>
        <end position="805"/>
    </location>
</feature>
<dbReference type="GO" id="GO:0051083">
    <property type="term" value="P:'de novo' cotranslational protein folding"/>
    <property type="evidence" value="ECO:0007669"/>
    <property type="project" value="TreeGrafter"/>
</dbReference>
<name>A0A9P7T284_9HYPO</name>
<dbReference type="OrthoDB" id="10258062at2759"/>
<dbReference type="EMBL" id="SRPW01000440">
    <property type="protein sequence ID" value="KAG6014577.1"/>
    <property type="molecule type" value="Genomic_DNA"/>
</dbReference>
<dbReference type="Pfam" id="PF10193">
    <property type="entry name" value="Telomere_reg-2"/>
    <property type="match status" value="1"/>
</dbReference>
<dbReference type="GO" id="GO:0051879">
    <property type="term" value="F:Hsp90 protein binding"/>
    <property type="evidence" value="ECO:0007669"/>
    <property type="project" value="TreeGrafter"/>
</dbReference>
<feature type="compositionally biased region" description="Acidic residues" evidence="2">
    <location>
        <begin position="584"/>
        <end position="594"/>
    </location>
</feature>
<feature type="compositionally biased region" description="Low complexity" evidence="2">
    <location>
        <begin position="547"/>
        <end position="558"/>
    </location>
</feature>
<feature type="compositionally biased region" description="Basic residues" evidence="2">
    <location>
        <begin position="559"/>
        <end position="569"/>
    </location>
</feature>
<feature type="compositionally biased region" description="Low complexity" evidence="2">
    <location>
        <begin position="780"/>
        <end position="790"/>
    </location>
</feature>
<organism evidence="4 5">
    <name type="scientific">Claviceps pusilla</name>
    <dbReference type="NCBI Taxonomy" id="123648"/>
    <lineage>
        <taxon>Eukaryota</taxon>
        <taxon>Fungi</taxon>
        <taxon>Dikarya</taxon>
        <taxon>Ascomycota</taxon>
        <taxon>Pezizomycotina</taxon>
        <taxon>Sordariomycetes</taxon>
        <taxon>Hypocreomycetidae</taxon>
        <taxon>Hypocreales</taxon>
        <taxon>Clavicipitaceae</taxon>
        <taxon>Claviceps</taxon>
    </lineage>
</organism>
<proteinExistence type="inferred from homology"/>
<feature type="region of interest" description="Disordered" evidence="2">
    <location>
        <begin position="540"/>
        <end position="623"/>
    </location>
</feature>
<dbReference type="FunFam" id="1.25.40.720:FF:000004">
    <property type="entry name" value="WGS project CABT00000000 data, contig 2.6"/>
    <property type="match status" value="1"/>
</dbReference>